<keyword evidence="2" id="KW-1185">Reference proteome</keyword>
<accession>A0A9D4HV01</accession>
<dbReference type="AlphaFoldDB" id="A0A9D4HV01"/>
<evidence type="ECO:0000313" key="2">
    <source>
        <dbReference type="Proteomes" id="UP000828390"/>
    </source>
</evidence>
<sequence>MHMSGHNCTPIVYETFDFSYWQLFMPLKGLFQYNKIAFGSTDTGFATCIELGLVEETKFNLLIKCVSVNEVLKLPLPVTISGAGFSAE</sequence>
<dbReference type="Proteomes" id="UP000828390">
    <property type="component" value="Unassembled WGS sequence"/>
</dbReference>
<reference evidence="1" key="2">
    <citation type="submission" date="2020-11" db="EMBL/GenBank/DDBJ databases">
        <authorList>
            <person name="McCartney M.A."/>
            <person name="Auch B."/>
            <person name="Kono T."/>
            <person name="Mallez S."/>
            <person name="Becker A."/>
            <person name="Gohl D.M."/>
            <person name="Silverstein K.A.T."/>
            <person name="Koren S."/>
            <person name="Bechman K.B."/>
            <person name="Herman A."/>
            <person name="Abrahante J.E."/>
            <person name="Garbe J."/>
        </authorList>
    </citation>
    <scope>NUCLEOTIDE SEQUENCE</scope>
    <source>
        <strain evidence="1">Duluth1</strain>
        <tissue evidence="1">Whole animal</tissue>
    </source>
</reference>
<protein>
    <submittedName>
        <fullName evidence="1">Uncharacterized protein</fullName>
    </submittedName>
</protein>
<gene>
    <name evidence="1" type="ORF">DPMN_056377</name>
</gene>
<name>A0A9D4HV01_DREPO</name>
<comment type="caution">
    <text evidence="1">The sequence shown here is derived from an EMBL/GenBank/DDBJ whole genome shotgun (WGS) entry which is preliminary data.</text>
</comment>
<organism evidence="1 2">
    <name type="scientific">Dreissena polymorpha</name>
    <name type="common">Zebra mussel</name>
    <name type="synonym">Mytilus polymorpha</name>
    <dbReference type="NCBI Taxonomy" id="45954"/>
    <lineage>
        <taxon>Eukaryota</taxon>
        <taxon>Metazoa</taxon>
        <taxon>Spiralia</taxon>
        <taxon>Lophotrochozoa</taxon>
        <taxon>Mollusca</taxon>
        <taxon>Bivalvia</taxon>
        <taxon>Autobranchia</taxon>
        <taxon>Heteroconchia</taxon>
        <taxon>Euheterodonta</taxon>
        <taxon>Imparidentia</taxon>
        <taxon>Neoheterodontei</taxon>
        <taxon>Myida</taxon>
        <taxon>Dreissenoidea</taxon>
        <taxon>Dreissenidae</taxon>
        <taxon>Dreissena</taxon>
    </lineage>
</organism>
<evidence type="ECO:0000313" key="1">
    <source>
        <dbReference type="EMBL" id="KAH3730393.1"/>
    </source>
</evidence>
<reference evidence="1" key="1">
    <citation type="journal article" date="2019" name="bioRxiv">
        <title>The Genome of the Zebra Mussel, Dreissena polymorpha: A Resource for Invasive Species Research.</title>
        <authorList>
            <person name="McCartney M.A."/>
            <person name="Auch B."/>
            <person name="Kono T."/>
            <person name="Mallez S."/>
            <person name="Zhang Y."/>
            <person name="Obille A."/>
            <person name="Becker A."/>
            <person name="Abrahante J.E."/>
            <person name="Garbe J."/>
            <person name="Badalamenti J.P."/>
            <person name="Herman A."/>
            <person name="Mangelson H."/>
            <person name="Liachko I."/>
            <person name="Sullivan S."/>
            <person name="Sone E.D."/>
            <person name="Koren S."/>
            <person name="Silverstein K.A.T."/>
            <person name="Beckman K.B."/>
            <person name="Gohl D.M."/>
        </authorList>
    </citation>
    <scope>NUCLEOTIDE SEQUENCE</scope>
    <source>
        <strain evidence="1">Duluth1</strain>
        <tissue evidence="1">Whole animal</tissue>
    </source>
</reference>
<dbReference type="EMBL" id="JAIWYP010000012">
    <property type="protein sequence ID" value="KAH3730393.1"/>
    <property type="molecule type" value="Genomic_DNA"/>
</dbReference>
<proteinExistence type="predicted"/>